<reference evidence="5 6" key="1">
    <citation type="submission" date="2023-07" db="EMBL/GenBank/DDBJ databases">
        <title>Comparative genomics of wheat-associated soil bacteria to identify genetic determinants of phenazine resistance.</title>
        <authorList>
            <person name="Mouncey N."/>
        </authorList>
    </citation>
    <scope>NUCLEOTIDE SEQUENCE [LARGE SCALE GENOMIC DNA]</scope>
    <source>
        <strain evidence="5 6">W4I11</strain>
    </source>
</reference>
<evidence type="ECO:0000313" key="5">
    <source>
        <dbReference type="EMBL" id="MDQ0995111.1"/>
    </source>
</evidence>
<dbReference type="Gene3D" id="3.40.630.190">
    <property type="entry name" value="LCP protein"/>
    <property type="match status" value="1"/>
</dbReference>
<keyword evidence="3" id="KW-0812">Transmembrane</keyword>
<dbReference type="InterPro" id="IPR004474">
    <property type="entry name" value="LytR_CpsA_psr"/>
</dbReference>
<evidence type="ECO:0000313" key="6">
    <source>
        <dbReference type="Proteomes" id="UP001237780"/>
    </source>
</evidence>
<protein>
    <submittedName>
        <fullName evidence="5">LCP family protein required for cell wall assembly</fullName>
    </submittedName>
</protein>
<dbReference type="RefSeq" id="WP_307275840.1">
    <property type="nucleotide sequence ID" value="NZ_JAUSZT010000001.1"/>
</dbReference>
<feature type="region of interest" description="Disordered" evidence="2">
    <location>
        <begin position="332"/>
        <end position="373"/>
    </location>
</feature>
<name>A0ABU0S391_9HYPH</name>
<keyword evidence="3" id="KW-1133">Transmembrane helix</keyword>
<dbReference type="Proteomes" id="UP001237780">
    <property type="component" value="Unassembled WGS sequence"/>
</dbReference>
<evidence type="ECO:0000256" key="1">
    <source>
        <dbReference type="ARBA" id="ARBA00006068"/>
    </source>
</evidence>
<dbReference type="InterPro" id="IPR050922">
    <property type="entry name" value="LytR/CpsA/Psr_CW_biosynth"/>
</dbReference>
<dbReference type="NCBIfam" id="TIGR00350">
    <property type="entry name" value="lytR_cpsA_psr"/>
    <property type="match status" value="1"/>
</dbReference>
<evidence type="ECO:0000256" key="2">
    <source>
        <dbReference type="SAM" id="MobiDB-lite"/>
    </source>
</evidence>
<dbReference type="PANTHER" id="PTHR33392:SF6">
    <property type="entry name" value="POLYISOPRENYL-TEICHOIC ACID--PEPTIDOGLYCAN TEICHOIC ACID TRANSFERASE TAGU"/>
    <property type="match status" value="1"/>
</dbReference>
<proteinExistence type="inferred from homology"/>
<evidence type="ECO:0000259" key="4">
    <source>
        <dbReference type="Pfam" id="PF03816"/>
    </source>
</evidence>
<feature type="compositionally biased region" description="Basic and acidic residues" evidence="2">
    <location>
        <begin position="332"/>
        <end position="342"/>
    </location>
</feature>
<comment type="similarity">
    <text evidence="1">Belongs to the LytR/CpsA/Psr (LCP) family.</text>
</comment>
<accession>A0ABU0S391</accession>
<feature type="domain" description="Cell envelope-related transcriptional attenuator" evidence="4">
    <location>
        <begin position="92"/>
        <end position="247"/>
    </location>
</feature>
<keyword evidence="6" id="KW-1185">Reference proteome</keyword>
<feature type="transmembrane region" description="Helical" evidence="3">
    <location>
        <begin position="18"/>
        <end position="42"/>
    </location>
</feature>
<feature type="compositionally biased region" description="Pro residues" evidence="2">
    <location>
        <begin position="361"/>
        <end position="373"/>
    </location>
</feature>
<organism evidence="5 6">
    <name type="scientific">Phyllobacterium ifriqiyense</name>
    <dbReference type="NCBI Taxonomy" id="314238"/>
    <lineage>
        <taxon>Bacteria</taxon>
        <taxon>Pseudomonadati</taxon>
        <taxon>Pseudomonadota</taxon>
        <taxon>Alphaproteobacteria</taxon>
        <taxon>Hyphomicrobiales</taxon>
        <taxon>Phyllobacteriaceae</taxon>
        <taxon>Phyllobacterium</taxon>
    </lineage>
</organism>
<dbReference type="Pfam" id="PF03816">
    <property type="entry name" value="LytR_cpsA_psr"/>
    <property type="match status" value="1"/>
</dbReference>
<keyword evidence="3" id="KW-0472">Membrane</keyword>
<sequence>MTDESLSEKNPSKRMPRWIFWSILTAAAFIILLVLGIGITYLTMISNVRHIKVTSDELGENRPAKASPSAINILLVGSDRREGNDAARFGERTDTIMLVHLPADRSELTIISFPRDLRVRLPGCVARNGLPGQRAQRGIINSSFSTGGIGCIWKTIETLTGIHIDHFVIVDFTGFKTLVDAAGGVEVCLPEPIHDTYVPLDLPSGLQLLRGEQALGYVRVRHGLSNGTDIGRIQRQQRFLSALGQKIMGGGMLLNPVKLLHFVGVASGSVTTDPEFTPGLMIKLALAVRVISSDNIRFLTAPWHDSANYPGRVELLEGPAKRLFRAIAQEEPFNRNDLRKSEPAITPPAEQMPEQKNAAPAPSPAAIPPEPCS</sequence>
<evidence type="ECO:0000256" key="3">
    <source>
        <dbReference type="SAM" id="Phobius"/>
    </source>
</evidence>
<gene>
    <name evidence="5" type="ORF">QFZ34_000288</name>
</gene>
<dbReference type="EMBL" id="JAUSZT010000001">
    <property type="protein sequence ID" value="MDQ0995111.1"/>
    <property type="molecule type" value="Genomic_DNA"/>
</dbReference>
<dbReference type="PANTHER" id="PTHR33392">
    <property type="entry name" value="POLYISOPRENYL-TEICHOIC ACID--PEPTIDOGLYCAN TEICHOIC ACID TRANSFERASE TAGU"/>
    <property type="match status" value="1"/>
</dbReference>
<comment type="caution">
    <text evidence="5">The sequence shown here is derived from an EMBL/GenBank/DDBJ whole genome shotgun (WGS) entry which is preliminary data.</text>
</comment>